<accession>A0ABN6EKZ3</accession>
<dbReference type="Gene3D" id="3.90.70.50">
    <property type="entry name" value="Peptidase C10, streptopain"/>
    <property type="match status" value="2"/>
</dbReference>
<dbReference type="InterPro" id="IPR032675">
    <property type="entry name" value="LRR_dom_sf"/>
</dbReference>
<dbReference type="InterPro" id="IPR000200">
    <property type="entry name" value="Peptidase_C10"/>
</dbReference>
<reference evidence="1 2" key="1">
    <citation type="journal article" date="2022" name="Int. J. Syst. Evol. Microbiol.">
        <title>Prevotella herbatica sp. nov., a plant polysaccharide-decomposing anaerobic bacterium isolated from a methanogenic reactor.</title>
        <authorList>
            <person name="Uek A."/>
            <person name="Tonouchi A."/>
            <person name="Kaku N."/>
            <person name="Ueki K."/>
        </authorList>
    </citation>
    <scope>NUCLEOTIDE SEQUENCE [LARGE SCALE GENOMIC DNA]</scope>
    <source>
        <strain evidence="1 2">WR041</strain>
    </source>
</reference>
<dbReference type="InterPro" id="IPR026906">
    <property type="entry name" value="LRR_5"/>
</dbReference>
<dbReference type="InterPro" id="IPR053139">
    <property type="entry name" value="Surface_bspA-like"/>
</dbReference>
<dbReference type="Proteomes" id="UP001319045">
    <property type="component" value="Chromosome"/>
</dbReference>
<dbReference type="PANTHER" id="PTHR45661:SF3">
    <property type="entry name" value="IG-LIKE DOMAIN-CONTAINING PROTEIN"/>
    <property type="match status" value="1"/>
</dbReference>
<dbReference type="SUPFAM" id="SSF52058">
    <property type="entry name" value="L domain-like"/>
    <property type="match status" value="1"/>
</dbReference>
<name>A0ABN6EKZ3_9BACT</name>
<dbReference type="EMBL" id="AP024484">
    <property type="protein sequence ID" value="BCS86642.1"/>
    <property type="molecule type" value="Genomic_DNA"/>
</dbReference>
<dbReference type="Gene3D" id="3.80.10.10">
    <property type="entry name" value="Ribonuclease Inhibitor"/>
    <property type="match status" value="1"/>
</dbReference>
<evidence type="ECO:0000313" key="2">
    <source>
        <dbReference type="Proteomes" id="UP001319045"/>
    </source>
</evidence>
<dbReference type="Pfam" id="PF13306">
    <property type="entry name" value="LRR_5"/>
    <property type="match status" value="1"/>
</dbReference>
<sequence>MIQTNWGQGNPYNSLCPLDCAGNRTLAGCGPVAMAQVLNYLGIKSNSAPELIRDCGISAFTRYGKDASSTSTMQGMNAMKKLFHCSPYMNIVKRNEYLGEEGKQEWNSLITNELRQGRPVIISGKSKKSGHLFILDGLKGSLVHINLGWNGHHDGYYPLDSLYQYSQKNVAIIDIGDSTYVPHVDTINVKQAGTLQSMMQNRPWRQIRHLSIVGSINDDDVRWLRTIAKYDKEQSSHLRTLDLSATDMTYLPDSAFTYCAGLTYVKLPEKLETIGRYAFKFGYGINQVDIPPTVKKIRLDAFALCSQLLDIKIPEGVSNILSCSFIGCSYLTNVKLPATIDTIGYSVFERCSRLENLYIPASATQIGVSITRNCPNVKIHIDAHNPKYEIVDGEICDRKTHKSLDKSYPIQKPMTKKPFLVVNGVYKSTYKIVKGKRVLVKRVRIN</sequence>
<dbReference type="Gene3D" id="3.40.50.12480">
    <property type="match status" value="1"/>
</dbReference>
<gene>
    <name evidence="1" type="ORF">prwr041_25350</name>
</gene>
<keyword evidence="2" id="KW-1185">Reference proteome</keyword>
<proteinExistence type="predicted"/>
<evidence type="ECO:0000313" key="1">
    <source>
        <dbReference type="EMBL" id="BCS86642.1"/>
    </source>
</evidence>
<dbReference type="PANTHER" id="PTHR45661">
    <property type="entry name" value="SURFACE ANTIGEN"/>
    <property type="match status" value="1"/>
</dbReference>
<protein>
    <submittedName>
        <fullName evidence="1">Peptidase_C10 and LRR_5 domain-containing protein</fullName>
    </submittedName>
</protein>
<dbReference type="InterPro" id="IPR038765">
    <property type="entry name" value="Papain-like_cys_pep_sf"/>
</dbReference>
<dbReference type="SUPFAM" id="SSF54001">
    <property type="entry name" value="Cysteine proteinases"/>
    <property type="match status" value="1"/>
</dbReference>
<dbReference type="InterPro" id="IPR044934">
    <property type="entry name" value="Streptopain_sf"/>
</dbReference>
<organism evidence="1 2">
    <name type="scientific">Prevotella herbatica</name>
    <dbReference type="NCBI Taxonomy" id="2801997"/>
    <lineage>
        <taxon>Bacteria</taxon>
        <taxon>Pseudomonadati</taxon>
        <taxon>Bacteroidota</taxon>
        <taxon>Bacteroidia</taxon>
        <taxon>Bacteroidales</taxon>
        <taxon>Prevotellaceae</taxon>
        <taxon>Prevotella</taxon>
    </lineage>
</organism>
<dbReference type="Pfam" id="PF01640">
    <property type="entry name" value="Peptidase_C10"/>
    <property type="match status" value="2"/>
</dbReference>